<comment type="caution">
    <text evidence="2">The sequence shown here is derived from an EMBL/GenBank/DDBJ whole genome shotgun (WGS) entry which is preliminary data.</text>
</comment>
<dbReference type="Proteomes" id="UP000483820">
    <property type="component" value="Chromosome I"/>
</dbReference>
<evidence type="ECO:0000313" key="2">
    <source>
        <dbReference type="EMBL" id="KAF1771186.1"/>
    </source>
</evidence>
<dbReference type="Pfam" id="PF07735">
    <property type="entry name" value="FBA_2"/>
    <property type="match status" value="1"/>
</dbReference>
<dbReference type="GeneID" id="78773475"/>
<sequence length="166" mass="19095">MLFDLQVEFKTLYIRYKGSKDEKLFWSKMLSTNMGLIEDLRILSIYDPGFKPKFTSWPQEISFLGYDWFTVESLLACTCTNITLNKSLMGNKDMDKILRKWKAGGLPNLKRLGIISLLFNDQYGERILGMDWSKLDGMVIKTDDGSKTATIDLGKHWILMSVTSSE</sequence>
<dbReference type="RefSeq" id="XP_053592398.1">
    <property type="nucleotide sequence ID" value="XM_053723753.1"/>
</dbReference>
<accession>A0A6A5HWE1</accession>
<reference evidence="2 3" key="1">
    <citation type="submission" date="2019-12" db="EMBL/GenBank/DDBJ databases">
        <title>Chromosome-level assembly of the Caenorhabditis remanei genome.</title>
        <authorList>
            <person name="Teterina A.A."/>
            <person name="Willis J.H."/>
            <person name="Phillips P.C."/>
        </authorList>
    </citation>
    <scope>NUCLEOTIDE SEQUENCE [LARGE SCALE GENOMIC DNA]</scope>
    <source>
        <strain evidence="2 3">PX506</strain>
        <tissue evidence="2">Whole organism</tissue>
    </source>
</reference>
<evidence type="ECO:0000259" key="1">
    <source>
        <dbReference type="Pfam" id="PF07735"/>
    </source>
</evidence>
<evidence type="ECO:0000313" key="3">
    <source>
        <dbReference type="Proteomes" id="UP000483820"/>
    </source>
</evidence>
<proteinExistence type="predicted"/>
<dbReference type="EMBL" id="WUAV01000001">
    <property type="protein sequence ID" value="KAF1771186.1"/>
    <property type="molecule type" value="Genomic_DNA"/>
</dbReference>
<name>A0A6A5HWE1_CAERE</name>
<feature type="domain" description="Sdz-33 F-box" evidence="1">
    <location>
        <begin position="61"/>
        <end position="113"/>
    </location>
</feature>
<dbReference type="CTD" id="78773475"/>
<organism evidence="2 3">
    <name type="scientific">Caenorhabditis remanei</name>
    <name type="common">Caenorhabditis vulgaris</name>
    <dbReference type="NCBI Taxonomy" id="31234"/>
    <lineage>
        <taxon>Eukaryota</taxon>
        <taxon>Metazoa</taxon>
        <taxon>Ecdysozoa</taxon>
        <taxon>Nematoda</taxon>
        <taxon>Chromadorea</taxon>
        <taxon>Rhabditida</taxon>
        <taxon>Rhabditina</taxon>
        <taxon>Rhabditomorpha</taxon>
        <taxon>Rhabditoidea</taxon>
        <taxon>Rhabditidae</taxon>
        <taxon>Peloderinae</taxon>
        <taxon>Caenorhabditis</taxon>
    </lineage>
</organism>
<dbReference type="AlphaFoldDB" id="A0A6A5HWE1"/>
<gene>
    <name evidence="2" type="ORF">GCK72_003012</name>
</gene>
<dbReference type="KEGG" id="crq:GCK72_003012"/>
<dbReference type="InterPro" id="IPR012885">
    <property type="entry name" value="F-box_Sdz-33"/>
</dbReference>
<protein>
    <recommendedName>
        <fullName evidence="1">Sdz-33 F-box domain-containing protein</fullName>
    </recommendedName>
</protein>